<evidence type="ECO:0008006" key="3">
    <source>
        <dbReference type="Google" id="ProtNLM"/>
    </source>
</evidence>
<accession>A0A497VAW4</accession>
<comment type="caution">
    <text evidence="1">The sequence shown here is derived from an EMBL/GenBank/DDBJ whole genome shotgun (WGS) entry which is preliminary data.</text>
</comment>
<dbReference type="Proteomes" id="UP000269157">
    <property type="component" value="Unassembled WGS sequence"/>
</dbReference>
<proteinExistence type="predicted"/>
<dbReference type="EMBL" id="RCCE01000006">
    <property type="protein sequence ID" value="RLJ40731.1"/>
    <property type="molecule type" value="Genomic_DNA"/>
</dbReference>
<dbReference type="AlphaFoldDB" id="A0A497VAW4"/>
<name>A0A497VAW4_9RHOB</name>
<evidence type="ECO:0000313" key="1">
    <source>
        <dbReference type="EMBL" id="RLJ40731.1"/>
    </source>
</evidence>
<keyword evidence="2" id="KW-1185">Reference proteome</keyword>
<dbReference type="InterPro" id="IPR009003">
    <property type="entry name" value="Peptidase_S1_PA"/>
</dbReference>
<sequence length="244" mass="26345">MNRTDQKEFVNGPVWRSLKKSMIGACIPIIVGATESRKILTQGTVTICVTGDAIFGITAAHVVRGVDDLAATEGVSIYINKSRFKKLPVIDINDQQDIATIELDRNCLVGIDFLKASWPAQENYEGPILMCGYPAQTTIDQLDHFEYQLFHMIGNTQSSTHERLFAEVGDLLAPDGAICQASTLDLGGASGGPIFSVFEARPKTLGIALCGIITEAHALTSRVVGARIDTISSTGKISRRFGVF</sequence>
<evidence type="ECO:0000313" key="2">
    <source>
        <dbReference type="Proteomes" id="UP000269157"/>
    </source>
</evidence>
<dbReference type="RefSeq" id="WP_147436013.1">
    <property type="nucleotide sequence ID" value="NZ_RCCE01000006.1"/>
</dbReference>
<protein>
    <recommendedName>
        <fullName evidence="3">Trypsin-like peptidase</fullName>
    </recommendedName>
</protein>
<organism evidence="1 2">
    <name type="scientific">Litoreibacter meonggei</name>
    <dbReference type="NCBI Taxonomy" id="1049199"/>
    <lineage>
        <taxon>Bacteria</taxon>
        <taxon>Pseudomonadati</taxon>
        <taxon>Pseudomonadota</taxon>
        <taxon>Alphaproteobacteria</taxon>
        <taxon>Rhodobacterales</taxon>
        <taxon>Roseobacteraceae</taxon>
        <taxon>Litoreibacter</taxon>
    </lineage>
</organism>
<gene>
    <name evidence="1" type="ORF">BCF46_3301</name>
</gene>
<reference evidence="1 2" key="1">
    <citation type="submission" date="2018-10" db="EMBL/GenBank/DDBJ databases">
        <title>Genomic Encyclopedia of Archaeal and Bacterial Type Strains, Phase II (KMG-II): from individual species to whole genera.</title>
        <authorList>
            <person name="Goeker M."/>
        </authorList>
    </citation>
    <scope>NUCLEOTIDE SEQUENCE [LARGE SCALE GENOMIC DNA]</scope>
    <source>
        <strain evidence="1 2">DSM 29466</strain>
    </source>
</reference>
<dbReference type="SUPFAM" id="SSF50494">
    <property type="entry name" value="Trypsin-like serine proteases"/>
    <property type="match status" value="1"/>
</dbReference>